<feature type="region of interest" description="Disordered" evidence="1">
    <location>
        <begin position="326"/>
        <end position="366"/>
    </location>
</feature>
<dbReference type="Pfam" id="PF14903">
    <property type="entry name" value="WG_beta_rep"/>
    <property type="match status" value="2"/>
</dbReference>
<dbReference type="Pfam" id="PF13672">
    <property type="entry name" value="PP2C_2"/>
    <property type="match status" value="1"/>
</dbReference>
<evidence type="ECO:0000256" key="1">
    <source>
        <dbReference type="SAM" id="MobiDB-lite"/>
    </source>
</evidence>
<dbReference type="SMART" id="SM00331">
    <property type="entry name" value="PP2C_SIG"/>
    <property type="match status" value="1"/>
</dbReference>
<dbReference type="SMART" id="SM00332">
    <property type="entry name" value="PP2Cc"/>
    <property type="match status" value="1"/>
</dbReference>
<organism evidence="4 5">
    <name type="scientific">Dyadobacter jiangsuensis</name>
    <dbReference type="NCBI Taxonomy" id="1591085"/>
    <lineage>
        <taxon>Bacteria</taxon>
        <taxon>Pseudomonadati</taxon>
        <taxon>Bacteroidota</taxon>
        <taxon>Cytophagia</taxon>
        <taxon>Cytophagales</taxon>
        <taxon>Spirosomataceae</taxon>
        <taxon>Dyadobacter</taxon>
    </lineage>
</organism>
<evidence type="ECO:0000259" key="3">
    <source>
        <dbReference type="PROSITE" id="PS51746"/>
    </source>
</evidence>
<accession>A0A2P8G0F4</accession>
<proteinExistence type="predicted"/>
<dbReference type="CDD" id="cd00143">
    <property type="entry name" value="PP2Cc"/>
    <property type="match status" value="1"/>
</dbReference>
<dbReference type="SUPFAM" id="SSF81606">
    <property type="entry name" value="PP2C-like"/>
    <property type="match status" value="1"/>
</dbReference>
<dbReference type="AlphaFoldDB" id="A0A2P8G0F4"/>
<sequence>MEVHISTPLGFSELGNRVNNQDSIFPDPRSATPSQRWFMVCDGVGGSHYGEVASQMAVTCLDEFFTQRIGEAPTESFIQQGIAYVEDKFNSYLTVNESATDMATTLTLLFLHGNGATVAHIGDSRVYHFRNGKIEWKTDDHSYINELVKAGVISQEEAVNHPRRNIITRAIQGGSNRVKASVQLIDDPQSGDYFLLCSDGVLEKVSDRLLEEIIGSFRSNEEKINALYNCCSGNTKDNFSAYLVPIERVVRGSAFNEAESQAFSAPVKSAANRYHGKHVRTQNRWLWILSVFFLSIAAAFGWNIYNKATSSSIPLQGRRASVADEAKIGPIPNTDPVEEGTSNAENTSTEPKPAAPPIATHETSNSTIDRAIHSMEIGKKLSMRTYLGHDASGTFGLVGKDRKSWIIQPQFESISSFENGLAEAAKNGQTIYLTEDGHVYDEKGEVNCNRIPVRKGPRYGYLNLNGQLAIGLRYSAAASFNNDCTALVTKNGKAFKIDPKGNLVAE</sequence>
<dbReference type="Gene3D" id="3.60.40.10">
    <property type="entry name" value="PPM-type phosphatase domain"/>
    <property type="match status" value="1"/>
</dbReference>
<keyword evidence="2" id="KW-0812">Transmembrane</keyword>
<feature type="transmembrane region" description="Helical" evidence="2">
    <location>
        <begin position="285"/>
        <end position="305"/>
    </location>
</feature>
<name>A0A2P8G0F4_9BACT</name>
<evidence type="ECO:0000313" key="4">
    <source>
        <dbReference type="EMBL" id="PSL27449.1"/>
    </source>
</evidence>
<reference evidence="4 5" key="1">
    <citation type="submission" date="2018-03" db="EMBL/GenBank/DDBJ databases">
        <title>Genomic Encyclopedia of Archaeal and Bacterial Type Strains, Phase II (KMG-II): from individual species to whole genera.</title>
        <authorList>
            <person name="Goeker M."/>
        </authorList>
    </citation>
    <scope>NUCLEOTIDE SEQUENCE [LARGE SCALE GENOMIC DNA]</scope>
    <source>
        <strain evidence="4 5">DSM 29057</strain>
    </source>
</reference>
<comment type="caution">
    <text evidence="4">The sequence shown here is derived from an EMBL/GenBank/DDBJ whole genome shotgun (WGS) entry which is preliminary data.</text>
</comment>
<dbReference type="Proteomes" id="UP000241964">
    <property type="component" value="Unassembled WGS sequence"/>
</dbReference>
<evidence type="ECO:0000313" key="5">
    <source>
        <dbReference type="Proteomes" id="UP000241964"/>
    </source>
</evidence>
<feature type="compositionally biased region" description="Polar residues" evidence="1">
    <location>
        <begin position="340"/>
        <end position="350"/>
    </location>
</feature>
<dbReference type="InterPro" id="IPR001932">
    <property type="entry name" value="PPM-type_phosphatase-like_dom"/>
</dbReference>
<feature type="domain" description="PPM-type phosphatase" evidence="3">
    <location>
        <begin position="2"/>
        <end position="246"/>
    </location>
</feature>
<dbReference type="EMBL" id="PYAS01000008">
    <property type="protein sequence ID" value="PSL27449.1"/>
    <property type="molecule type" value="Genomic_DNA"/>
</dbReference>
<gene>
    <name evidence="4" type="ORF">CLV60_108307</name>
</gene>
<dbReference type="PROSITE" id="PS51746">
    <property type="entry name" value="PPM_2"/>
    <property type="match status" value="1"/>
</dbReference>
<keyword evidence="5" id="KW-1185">Reference proteome</keyword>
<dbReference type="InterPro" id="IPR036457">
    <property type="entry name" value="PPM-type-like_dom_sf"/>
</dbReference>
<dbReference type="RefSeq" id="WP_106596841.1">
    <property type="nucleotide sequence ID" value="NZ_PYAS01000008.1"/>
</dbReference>
<keyword evidence="2" id="KW-0472">Membrane</keyword>
<dbReference type="OrthoDB" id="9801841at2"/>
<dbReference type="InterPro" id="IPR032774">
    <property type="entry name" value="WG_beta_rep"/>
</dbReference>
<keyword evidence="2" id="KW-1133">Transmembrane helix</keyword>
<evidence type="ECO:0000256" key="2">
    <source>
        <dbReference type="SAM" id="Phobius"/>
    </source>
</evidence>
<protein>
    <submittedName>
        <fullName evidence="4">Serine/threonine protein phosphatase PrpC</fullName>
    </submittedName>
</protein>